<dbReference type="KEGG" id="mlr:MELLADRAFT_37191"/>
<dbReference type="STRING" id="747676.F4RRY0"/>
<dbReference type="PROSITE" id="PS51037">
    <property type="entry name" value="YEATS"/>
    <property type="match status" value="1"/>
</dbReference>
<feature type="domain" description="YEATS" evidence="4">
    <location>
        <begin position="2"/>
        <end position="161"/>
    </location>
</feature>
<dbReference type="InParanoid" id="F4RRY0"/>
<evidence type="ECO:0000256" key="1">
    <source>
        <dbReference type="ARBA" id="ARBA00023242"/>
    </source>
</evidence>
<dbReference type="GO" id="GO:0000812">
    <property type="term" value="C:Swr1 complex"/>
    <property type="evidence" value="ECO:0007669"/>
    <property type="project" value="UniProtKB-UniRule"/>
</dbReference>
<dbReference type="GO" id="GO:0005737">
    <property type="term" value="C:cytoplasm"/>
    <property type="evidence" value="ECO:0007669"/>
    <property type="project" value="UniProtKB-SubCell"/>
</dbReference>
<dbReference type="HOGENOM" id="CLU_051385_2_1_1"/>
<comment type="function">
    <text evidence="3">Component of the SWR1 complex which mediates the ATP-dependent exchange of histone H2A for an H2A variant leading to transcriptional regulation of selected genes by chromatin remodeling. Component of the NuA4 histone acetyltransferase complex which is involved in transcriptional activation of selected genes principally by acetylation of nucleosomal histones H4 and H2A. The NuA4 complex is also involved in DNA repair. Yaf9 may also be required for viability in conditions in which the structural integrity of the spindle is compromised.</text>
</comment>
<dbReference type="Proteomes" id="UP000001072">
    <property type="component" value="Unassembled WGS sequence"/>
</dbReference>
<evidence type="ECO:0000313" key="6">
    <source>
        <dbReference type="Proteomes" id="UP000001072"/>
    </source>
</evidence>
<keyword evidence="3" id="KW-0804">Transcription</keyword>
<comment type="similarity">
    <text evidence="3">Belongs to the YAF9 family.</text>
</comment>
<keyword evidence="3" id="KW-0175">Coiled coil</keyword>
<keyword evidence="3" id="KW-0010">Activator</keyword>
<dbReference type="RefSeq" id="XP_007411963.1">
    <property type="nucleotide sequence ID" value="XM_007411901.1"/>
</dbReference>
<comment type="subcellular location">
    <subcellularLocation>
        <location evidence="3">Nucleus</location>
    </subcellularLocation>
    <subcellularLocation>
        <location evidence="3">Cytoplasm</location>
    </subcellularLocation>
</comment>
<keyword evidence="3" id="KW-0805">Transcription regulation</keyword>
<keyword evidence="6" id="KW-1185">Reference proteome</keyword>
<evidence type="ECO:0000313" key="5">
    <source>
        <dbReference type="EMBL" id="EGG04872.1"/>
    </source>
</evidence>
<dbReference type="Gene3D" id="2.60.40.1970">
    <property type="entry name" value="YEATS domain"/>
    <property type="match status" value="1"/>
</dbReference>
<proteinExistence type="inferred from homology"/>
<dbReference type="Pfam" id="PF03366">
    <property type="entry name" value="YEATS"/>
    <property type="match status" value="1"/>
</dbReference>
<organism evidence="6">
    <name type="scientific">Melampsora larici-populina (strain 98AG31 / pathotype 3-4-7)</name>
    <name type="common">Poplar leaf rust fungus</name>
    <dbReference type="NCBI Taxonomy" id="747676"/>
    <lineage>
        <taxon>Eukaryota</taxon>
        <taxon>Fungi</taxon>
        <taxon>Dikarya</taxon>
        <taxon>Basidiomycota</taxon>
        <taxon>Pucciniomycotina</taxon>
        <taxon>Pucciniomycetes</taxon>
        <taxon>Pucciniales</taxon>
        <taxon>Melampsoraceae</taxon>
        <taxon>Melampsora</taxon>
    </lineage>
</organism>
<dbReference type="GO" id="GO:0006355">
    <property type="term" value="P:regulation of DNA-templated transcription"/>
    <property type="evidence" value="ECO:0007669"/>
    <property type="project" value="InterPro"/>
</dbReference>
<dbReference type="PANTHER" id="PTHR23195">
    <property type="entry name" value="YEATS DOMAIN"/>
    <property type="match status" value="1"/>
</dbReference>
<dbReference type="OrthoDB" id="2503822at2759"/>
<keyword evidence="3" id="KW-0156">Chromatin regulator</keyword>
<protein>
    <recommendedName>
        <fullName evidence="3">Protein AF-9 homolog</fullName>
    </recommendedName>
</protein>
<dbReference type="InterPro" id="IPR005033">
    <property type="entry name" value="YEATS"/>
</dbReference>
<reference evidence="6" key="1">
    <citation type="journal article" date="2011" name="Proc. Natl. Acad. Sci. U.S.A.">
        <title>Obligate biotrophy features unraveled by the genomic analysis of rust fungi.</title>
        <authorList>
            <person name="Duplessis S."/>
            <person name="Cuomo C.A."/>
            <person name="Lin Y.-C."/>
            <person name="Aerts A."/>
            <person name="Tisserant E."/>
            <person name="Veneault-Fourrey C."/>
            <person name="Joly D.L."/>
            <person name="Hacquard S."/>
            <person name="Amselem J."/>
            <person name="Cantarel B.L."/>
            <person name="Chiu R."/>
            <person name="Coutinho P.M."/>
            <person name="Feau N."/>
            <person name="Field M."/>
            <person name="Frey P."/>
            <person name="Gelhaye E."/>
            <person name="Goldberg J."/>
            <person name="Grabherr M.G."/>
            <person name="Kodira C.D."/>
            <person name="Kohler A."/>
            <person name="Kuees U."/>
            <person name="Lindquist E.A."/>
            <person name="Lucas S.M."/>
            <person name="Mago R."/>
            <person name="Mauceli E."/>
            <person name="Morin E."/>
            <person name="Murat C."/>
            <person name="Pangilinan J.L."/>
            <person name="Park R."/>
            <person name="Pearson M."/>
            <person name="Quesneville H."/>
            <person name="Rouhier N."/>
            <person name="Sakthikumar S."/>
            <person name="Salamov A.A."/>
            <person name="Schmutz J."/>
            <person name="Selles B."/>
            <person name="Shapiro H."/>
            <person name="Tanguay P."/>
            <person name="Tuskan G.A."/>
            <person name="Henrissat B."/>
            <person name="Van de Peer Y."/>
            <person name="Rouze P."/>
            <person name="Ellis J.G."/>
            <person name="Dodds P.N."/>
            <person name="Schein J.E."/>
            <person name="Zhong S."/>
            <person name="Hamelin R.C."/>
            <person name="Grigoriev I.V."/>
            <person name="Szabo L.J."/>
            <person name="Martin F."/>
        </authorList>
    </citation>
    <scope>NUCLEOTIDE SEQUENCE [LARGE SCALE GENOMIC DNA]</scope>
    <source>
        <strain evidence="6">98AG31 / pathotype 3-4-7</strain>
    </source>
</reference>
<evidence type="ECO:0000256" key="2">
    <source>
        <dbReference type="PROSITE-ProRule" id="PRU00376"/>
    </source>
</evidence>
<evidence type="ECO:0000259" key="4">
    <source>
        <dbReference type="PROSITE" id="PS51037"/>
    </source>
</evidence>
<dbReference type="InterPro" id="IPR038704">
    <property type="entry name" value="YEAST_sf"/>
</dbReference>
<keyword evidence="3" id="KW-0234">DNA repair</keyword>
<dbReference type="FunCoup" id="F4RRY0">
    <property type="interactions" value="385"/>
</dbReference>
<dbReference type="VEuPathDB" id="FungiDB:MELLADRAFT_37191"/>
<evidence type="ECO:0000256" key="3">
    <source>
        <dbReference type="RuleBase" id="RU367117"/>
    </source>
</evidence>
<gene>
    <name evidence="3" type="primary">YAF9</name>
    <name evidence="5" type="ORF">MELLADRAFT_37191</name>
</gene>
<keyword evidence="3" id="KW-0963">Cytoplasm</keyword>
<dbReference type="InterPro" id="IPR055129">
    <property type="entry name" value="YEATS_dom"/>
</dbReference>
<dbReference type="GeneID" id="18927614"/>
<dbReference type="GO" id="GO:0006325">
    <property type="term" value="P:chromatin organization"/>
    <property type="evidence" value="ECO:0007669"/>
    <property type="project" value="UniProtKB-KW"/>
</dbReference>
<dbReference type="GO" id="GO:0006281">
    <property type="term" value="P:DNA repair"/>
    <property type="evidence" value="ECO:0007669"/>
    <property type="project" value="UniProtKB-UniRule"/>
</dbReference>
<name>F4RRY0_MELLP</name>
<keyword evidence="1 2" id="KW-0539">Nucleus</keyword>
<dbReference type="EMBL" id="GL883116">
    <property type="protein sequence ID" value="EGG04872.1"/>
    <property type="molecule type" value="Genomic_DNA"/>
</dbReference>
<sequence>ERFQGVAVHRPIIYGSVATLIPEAEPSPPPDSPILKSRMIRDDVLGGQDDISQYIRKVTFKLHDSYTNPIRTVDKPPFEITETGWGEFVILIKIFFIPEAGEKPIQIPHALRFHQWTEPAPLTHTPWLDPIPDEPSIHSWQYDEIVFTEPTDTFYHKLIQHPPTPLPATNRYGSEYVKQIGSKGESGEFTLDIEEREQKKLKWANLKVLIEIDRLKGKLIRDERELKKGHSS</sequence>
<feature type="non-terminal residue" evidence="5">
    <location>
        <position position="1"/>
    </location>
</feature>
<dbReference type="eggNOG" id="KOG3149">
    <property type="taxonomic scope" value="Eukaryota"/>
</dbReference>
<comment type="domain">
    <text evidence="3">The coiled-coil domain is required for assembly into the NuA4 complex.</text>
</comment>
<dbReference type="AlphaFoldDB" id="F4RRY0"/>
<comment type="subunit">
    <text evidence="3">Component of the SWR1 chromatin-remodeling complex and of the NuA4 histone acetyltransferase complex.</text>
</comment>
<keyword evidence="3" id="KW-0227">DNA damage</keyword>
<accession>F4RRY0</accession>